<dbReference type="AlphaFoldDB" id="A0AAW1Q1W9"/>
<dbReference type="InterPro" id="IPR001466">
    <property type="entry name" value="Beta-lactam-related"/>
</dbReference>
<dbReference type="Proteomes" id="UP001489004">
    <property type="component" value="Unassembled WGS sequence"/>
</dbReference>
<comment type="caution">
    <text evidence="2">The sequence shown here is derived from an EMBL/GenBank/DDBJ whole genome shotgun (WGS) entry which is preliminary data.</text>
</comment>
<sequence>MTLSGCLAGILAAEGALDIDKPVTYYIPELNPAALDGVTVHDLLNMRSGLKYTEGFGPEWDGHMQSRGFLPKPTPEHPDCQYLWMRDCVTEKAHEPGSRFEYKEVDTELLEVYANSGNEVFKMLRPDDVIGISLQGLPAVGYSNKFWVVDLPSGRTIWGMGMRSQFLVISPEQEAVIVHFGANWHSPMDHKWATSTMTAVLQHLSQ</sequence>
<protein>
    <recommendedName>
        <fullName evidence="1">Beta-lactamase-related domain-containing protein</fullName>
    </recommendedName>
</protein>
<name>A0AAW1Q1W9_9CHLO</name>
<reference evidence="2 3" key="1">
    <citation type="journal article" date="2024" name="Nat. Commun.">
        <title>Phylogenomics reveals the evolutionary origins of lichenization in chlorophyte algae.</title>
        <authorList>
            <person name="Puginier C."/>
            <person name="Libourel C."/>
            <person name="Otte J."/>
            <person name="Skaloud P."/>
            <person name="Haon M."/>
            <person name="Grisel S."/>
            <person name="Petersen M."/>
            <person name="Berrin J.G."/>
            <person name="Delaux P.M."/>
            <person name="Dal Grande F."/>
            <person name="Keller J."/>
        </authorList>
    </citation>
    <scope>NUCLEOTIDE SEQUENCE [LARGE SCALE GENOMIC DNA]</scope>
    <source>
        <strain evidence="2 3">SAG 2043</strain>
    </source>
</reference>
<proteinExistence type="predicted"/>
<evidence type="ECO:0000313" key="3">
    <source>
        <dbReference type="Proteomes" id="UP001489004"/>
    </source>
</evidence>
<dbReference type="Pfam" id="PF00144">
    <property type="entry name" value="Beta-lactamase"/>
    <property type="match status" value="1"/>
</dbReference>
<evidence type="ECO:0000259" key="1">
    <source>
        <dbReference type="Pfam" id="PF00144"/>
    </source>
</evidence>
<evidence type="ECO:0000313" key="2">
    <source>
        <dbReference type="EMBL" id="KAK9814777.1"/>
    </source>
</evidence>
<dbReference type="InterPro" id="IPR012338">
    <property type="entry name" value="Beta-lactam/transpept-like"/>
</dbReference>
<dbReference type="PANTHER" id="PTHR43283">
    <property type="entry name" value="BETA-LACTAMASE-RELATED"/>
    <property type="match status" value="1"/>
</dbReference>
<gene>
    <name evidence="2" type="ORF">WJX72_011321</name>
</gene>
<accession>A0AAW1Q1W9</accession>
<dbReference type="Gene3D" id="3.40.710.10">
    <property type="entry name" value="DD-peptidase/beta-lactamase superfamily"/>
    <property type="match status" value="2"/>
</dbReference>
<dbReference type="InterPro" id="IPR050789">
    <property type="entry name" value="Diverse_Enzym_Activities"/>
</dbReference>
<dbReference type="EMBL" id="JALJOR010000007">
    <property type="protein sequence ID" value="KAK9814777.1"/>
    <property type="molecule type" value="Genomic_DNA"/>
</dbReference>
<keyword evidence="3" id="KW-1185">Reference proteome</keyword>
<dbReference type="PANTHER" id="PTHR43283:SF7">
    <property type="entry name" value="BETA-LACTAMASE-RELATED DOMAIN-CONTAINING PROTEIN"/>
    <property type="match status" value="1"/>
</dbReference>
<organism evidence="2 3">
    <name type="scientific">[Myrmecia] bisecta</name>
    <dbReference type="NCBI Taxonomy" id="41462"/>
    <lineage>
        <taxon>Eukaryota</taxon>
        <taxon>Viridiplantae</taxon>
        <taxon>Chlorophyta</taxon>
        <taxon>core chlorophytes</taxon>
        <taxon>Trebouxiophyceae</taxon>
        <taxon>Trebouxiales</taxon>
        <taxon>Trebouxiaceae</taxon>
        <taxon>Myrmecia</taxon>
    </lineage>
</organism>
<feature type="domain" description="Beta-lactamase-related" evidence="1">
    <location>
        <begin position="5"/>
        <end position="110"/>
    </location>
</feature>
<dbReference type="SUPFAM" id="SSF56601">
    <property type="entry name" value="beta-lactamase/transpeptidase-like"/>
    <property type="match status" value="1"/>
</dbReference>